<dbReference type="STRING" id="1442369.A0A0D2IAK2"/>
<dbReference type="PANTHER" id="PTHR24096:SF194">
    <property type="entry name" value="AMP-DEPENDENT SYNTHETASE_LIGASE DOMAIN-CONTAINING PROTEIN"/>
    <property type="match status" value="1"/>
</dbReference>
<dbReference type="Pfam" id="PF00501">
    <property type="entry name" value="AMP-binding"/>
    <property type="match status" value="1"/>
</dbReference>
<dbReference type="GO" id="GO:0016405">
    <property type="term" value="F:CoA-ligase activity"/>
    <property type="evidence" value="ECO:0007669"/>
    <property type="project" value="TreeGrafter"/>
</dbReference>
<sequence length="229" mass="25139">MPYTSPWAPLDVPKCNILYYLFPPNTAPSNEPLWINATNASNSLSPAQMLSWTKRFAMGLDRLGVAQQEAVLVFSPNHLFVPMVYLAAAGSKRYFTGVNPIYTANEVAHQMKAIEAAVVLVHPSLLETGLAAAKQTNISLDRLFIFSDWECPTTQGVRDWRSIIASEKDAESWQWDSLEGEPAARTIAVVNFSSGTTGLPKGVCITHYNLVANTAQAIFNKFKGTEAET</sequence>
<dbReference type="GeneID" id="25298491"/>
<protein>
    <submittedName>
        <fullName evidence="2">Rhinocladiella mackenziei CBS 650.93 unplaced genomic scaffold supercont1.9, whole genome shotgun sequence</fullName>
    </submittedName>
</protein>
<evidence type="ECO:0000313" key="2">
    <source>
        <dbReference type="EMBL" id="KIX00281.1"/>
    </source>
</evidence>
<dbReference type="PANTHER" id="PTHR24096">
    <property type="entry name" value="LONG-CHAIN-FATTY-ACID--COA LIGASE"/>
    <property type="match status" value="1"/>
</dbReference>
<dbReference type="RefSeq" id="XP_013267417.1">
    <property type="nucleotide sequence ID" value="XM_013411963.1"/>
</dbReference>
<dbReference type="SUPFAM" id="SSF56801">
    <property type="entry name" value="Acetyl-CoA synthetase-like"/>
    <property type="match status" value="1"/>
</dbReference>
<dbReference type="VEuPathDB" id="FungiDB:Z518_10420"/>
<dbReference type="EMBL" id="KN847483">
    <property type="protein sequence ID" value="KIX00281.1"/>
    <property type="molecule type" value="Genomic_DNA"/>
</dbReference>
<dbReference type="HOGENOM" id="CLU_000022_59_2_1"/>
<reference evidence="2 3" key="1">
    <citation type="submission" date="2015-01" db="EMBL/GenBank/DDBJ databases">
        <title>The Genome Sequence of Rhinocladiella mackenzie CBS 650.93.</title>
        <authorList>
            <consortium name="The Broad Institute Genomics Platform"/>
            <person name="Cuomo C."/>
            <person name="de Hoog S."/>
            <person name="Gorbushina A."/>
            <person name="Stielow B."/>
            <person name="Teixiera M."/>
            <person name="Abouelleil A."/>
            <person name="Chapman S.B."/>
            <person name="Priest M."/>
            <person name="Young S.K."/>
            <person name="Wortman J."/>
            <person name="Nusbaum C."/>
            <person name="Birren B."/>
        </authorList>
    </citation>
    <scope>NUCLEOTIDE SEQUENCE [LARGE SCALE GENOMIC DNA]</scope>
    <source>
        <strain evidence="2 3">CBS 650.93</strain>
    </source>
</reference>
<evidence type="ECO:0000259" key="1">
    <source>
        <dbReference type="Pfam" id="PF00501"/>
    </source>
</evidence>
<evidence type="ECO:0000313" key="3">
    <source>
        <dbReference type="Proteomes" id="UP000053617"/>
    </source>
</evidence>
<keyword evidence="3" id="KW-1185">Reference proteome</keyword>
<name>A0A0D2IAK2_9EURO</name>
<accession>A0A0D2IAK2</accession>
<dbReference type="InterPro" id="IPR000873">
    <property type="entry name" value="AMP-dep_synth/lig_dom"/>
</dbReference>
<dbReference type="AlphaFoldDB" id="A0A0D2IAK2"/>
<dbReference type="InterPro" id="IPR020845">
    <property type="entry name" value="AMP-binding_CS"/>
</dbReference>
<proteinExistence type="predicted"/>
<dbReference type="Proteomes" id="UP000053617">
    <property type="component" value="Unassembled WGS sequence"/>
</dbReference>
<dbReference type="PROSITE" id="PS00455">
    <property type="entry name" value="AMP_BINDING"/>
    <property type="match status" value="1"/>
</dbReference>
<feature type="domain" description="AMP-dependent synthetase/ligase" evidence="1">
    <location>
        <begin position="40"/>
        <end position="217"/>
    </location>
</feature>
<gene>
    <name evidence="2" type="ORF">Z518_10420</name>
</gene>
<dbReference type="OrthoDB" id="6509636at2759"/>
<dbReference type="Gene3D" id="3.40.50.980">
    <property type="match status" value="2"/>
</dbReference>
<organism evidence="2 3">
    <name type="scientific">Rhinocladiella mackenziei CBS 650.93</name>
    <dbReference type="NCBI Taxonomy" id="1442369"/>
    <lineage>
        <taxon>Eukaryota</taxon>
        <taxon>Fungi</taxon>
        <taxon>Dikarya</taxon>
        <taxon>Ascomycota</taxon>
        <taxon>Pezizomycotina</taxon>
        <taxon>Eurotiomycetes</taxon>
        <taxon>Chaetothyriomycetidae</taxon>
        <taxon>Chaetothyriales</taxon>
        <taxon>Herpotrichiellaceae</taxon>
        <taxon>Rhinocladiella</taxon>
    </lineage>
</organism>